<dbReference type="InterPro" id="IPR005303">
    <property type="entry name" value="MOCOS_middle"/>
</dbReference>
<dbReference type="PROSITE" id="PS51340">
    <property type="entry name" value="MOSC"/>
    <property type="match status" value="1"/>
</dbReference>
<keyword evidence="1" id="KW-0812">Transmembrane</keyword>
<dbReference type="InterPro" id="IPR005302">
    <property type="entry name" value="MoCF_Sase_C"/>
</dbReference>
<dbReference type="InterPro" id="IPR011037">
    <property type="entry name" value="Pyrv_Knase-like_insert_dom_sf"/>
</dbReference>
<dbReference type="PANTHER" id="PTHR14237">
    <property type="entry name" value="MOLYBDOPTERIN COFACTOR SULFURASE MOSC"/>
    <property type="match status" value="1"/>
</dbReference>
<protein>
    <recommendedName>
        <fullName evidence="2">MOSC domain-containing protein</fullName>
    </recommendedName>
</protein>
<sequence>MEVTAVYVYPVKSCKGVKVDTAQVTELGFKYDREWMVVDKKNVCVTLRTVPTLGFIQPEISSDGTLGLNAPDMPSITVPTQTGGKTLNVKIFGLTIPAADQGDEVAQWLSQFLKEDGMRLVHYVPTCGRIADDGNDRWVSRLKSSKEWQVKFPDEYPWLIATDASLKALNASLTKEELPEGKTITMSRFRPNIVVGNTKAWEEDQWGELHVGSVNFHCVKACGRCAIPTIDPETAEFQGTTNNPIPFLTKKRDFGRGPLFGQAAVSFYTSGTVSVGDKVNVVSRRSEYEQAEDRRAPPPAWLPIRQTMWLGVGVVAAFAVALHIRQKKN</sequence>
<dbReference type="SUPFAM" id="SSF141673">
    <property type="entry name" value="MOSC N-terminal domain-like"/>
    <property type="match status" value="1"/>
</dbReference>
<evidence type="ECO:0000259" key="2">
    <source>
        <dbReference type="PROSITE" id="PS51340"/>
    </source>
</evidence>
<organism evidence="3">
    <name type="scientific">Eutreptiella gymnastica</name>
    <dbReference type="NCBI Taxonomy" id="73025"/>
    <lineage>
        <taxon>Eukaryota</taxon>
        <taxon>Discoba</taxon>
        <taxon>Euglenozoa</taxon>
        <taxon>Euglenida</taxon>
        <taxon>Spirocuta</taxon>
        <taxon>Euglenophyceae</taxon>
        <taxon>Eutreptiales</taxon>
        <taxon>Eutreptiaceae</taxon>
        <taxon>Eutreptiella</taxon>
    </lineage>
</organism>
<dbReference type="PANTHER" id="PTHR14237:SF19">
    <property type="entry name" value="MITOCHONDRIAL AMIDOXIME REDUCING COMPONENT 1"/>
    <property type="match status" value="1"/>
</dbReference>
<dbReference type="Pfam" id="PF03473">
    <property type="entry name" value="MOSC"/>
    <property type="match status" value="1"/>
</dbReference>
<dbReference type="GO" id="GO:0030151">
    <property type="term" value="F:molybdenum ion binding"/>
    <property type="evidence" value="ECO:0007669"/>
    <property type="project" value="InterPro"/>
</dbReference>
<keyword evidence="1" id="KW-1133">Transmembrane helix</keyword>
<reference evidence="3" key="1">
    <citation type="submission" date="2021-01" db="EMBL/GenBank/DDBJ databases">
        <authorList>
            <person name="Corre E."/>
            <person name="Pelletier E."/>
            <person name="Niang G."/>
            <person name="Scheremetjew M."/>
            <person name="Finn R."/>
            <person name="Kale V."/>
            <person name="Holt S."/>
            <person name="Cochrane G."/>
            <person name="Meng A."/>
            <person name="Brown T."/>
            <person name="Cohen L."/>
        </authorList>
    </citation>
    <scope>NUCLEOTIDE SEQUENCE</scope>
    <source>
        <strain evidence="3">CCMP1594</strain>
    </source>
</reference>
<feature type="transmembrane region" description="Helical" evidence="1">
    <location>
        <begin position="307"/>
        <end position="324"/>
    </location>
</feature>
<feature type="domain" description="MOSC" evidence="2">
    <location>
        <begin position="118"/>
        <end position="282"/>
    </location>
</feature>
<name>A0A7S4CWY2_9EUGL</name>
<gene>
    <name evidence="3" type="ORF">EGYM00163_LOCUS20192</name>
</gene>
<dbReference type="GO" id="GO:0003824">
    <property type="term" value="F:catalytic activity"/>
    <property type="evidence" value="ECO:0007669"/>
    <property type="project" value="InterPro"/>
</dbReference>
<proteinExistence type="predicted"/>
<dbReference type="EMBL" id="HBJA01057040">
    <property type="protein sequence ID" value="CAE0809061.1"/>
    <property type="molecule type" value="Transcribed_RNA"/>
</dbReference>
<dbReference type="GO" id="GO:0030170">
    <property type="term" value="F:pyridoxal phosphate binding"/>
    <property type="evidence" value="ECO:0007669"/>
    <property type="project" value="InterPro"/>
</dbReference>
<dbReference type="Pfam" id="PF03476">
    <property type="entry name" value="MOSC_N"/>
    <property type="match status" value="1"/>
</dbReference>
<keyword evidence="1" id="KW-0472">Membrane</keyword>
<evidence type="ECO:0000313" key="3">
    <source>
        <dbReference type="EMBL" id="CAE0809061.1"/>
    </source>
</evidence>
<accession>A0A7S4CWY2</accession>
<dbReference type="SUPFAM" id="SSF50800">
    <property type="entry name" value="PK beta-barrel domain-like"/>
    <property type="match status" value="1"/>
</dbReference>
<evidence type="ECO:0000256" key="1">
    <source>
        <dbReference type="SAM" id="Phobius"/>
    </source>
</evidence>
<dbReference type="AlphaFoldDB" id="A0A7S4CWY2"/>